<keyword evidence="5" id="KW-1185">Reference proteome</keyword>
<dbReference type="OrthoDB" id="9794566at2"/>
<accession>A0A410QHJ1</accession>
<dbReference type="EMBL" id="CP035282">
    <property type="protein sequence ID" value="QAT63437.1"/>
    <property type="molecule type" value="Genomic_DNA"/>
</dbReference>
<feature type="domain" description="N-acetyltransferase" evidence="3">
    <location>
        <begin position="163"/>
        <end position="298"/>
    </location>
</feature>
<dbReference type="SUPFAM" id="SSF55729">
    <property type="entry name" value="Acyl-CoA N-acyltransferases (Nat)"/>
    <property type="match status" value="1"/>
</dbReference>
<sequence length="298" mass="33832">MSEIKNPSIILKEKIDKRDYDEIKKLEKLCAERDNVSFKLELEYKLCNKEESGRWTGSINDLMFYDESDLKGYIGISDFGGNALEVNGMVHPDYRNMGIFSKLFSLAEDEWRKRKQPEMLLLSDGSSASGIGFIKKACDEYDHSEYDMVLNMGAEQGSGPRSNKLRRASGGDYAEIARQDKIYFGTGQDDDTQVFEQKYNENNGSFTYMAETGDKVTGKVRIEINEGAGGIYGLGVLPEYRGRGFGREILTMAIEKLKEMGAHKIVLQVEINNKNALNLYKSCGFEVNYVMDYYKINK</sequence>
<evidence type="ECO:0000313" key="4">
    <source>
        <dbReference type="EMBL" id="QAT63437.1"/>
    </source>
</evidence>
<dbReference type="Proteomes" id="UP000287969">
    <property type="component" value="Chromosome"/>
</dbReference>
<evidence type="ECO:0000256" key="1">
    <source>
        <dbReference type="ARBA" id="ARBA00022679"/>
    </source>
</evidence>
<dbReference type="KEGG" id="spoa:EQM13_10370"/>
<dbReference type="PANTHER" id="PTHR43420">
    <property type="entry name" value="ACETYLTRANSFERASE"/>
    <property type="match status" value="1"/>
</dbReference>
<dbReference type="InterPro" id="IPR016181">
    <property type="entry name" value="Acyl_CoA_acyltransferase"/>
</dbReference>
<dbReference type="InterPro" id="IPR050680">
    <property type="entry name" value="YpeA/RimI_acetyltransf"/>
</dbReference>
<dbReference type="InterPro" id="IPR000182">
    <property type="entry name" value="GNAT_dom"/>
</dbReference>
<dbReference type="GO" id="GO:0016747">
    <property type="term" value="F:acyltransferase activity, transferring groups other than amino-acyl groups"/>
    <property type="evidence" value="ECO:0007669"/>
    <property type="project" value="InterPro"/>
</dbReference>
<protein>
    <submittedName>
        <fullName evidence="4">GNAT family N-acetyltransferase</fullName>
    </submittedName>
</protein>
<dbReference type="PROSITE" id="PS51186">
    <property type="entry name" value="GNAT"/>
    <property type="match status" value="2"/>
</dbReference>
<dbReference type="Gene3D" id="3.40.630.30">
    <property type="match status" value="2"/>
</dbReference>
<name>A0A410QHJ1_9FIRM</name>
<evidence type="ECO:0000313" key="5">
    <source>
        <dbReference type="Proteomes" id="UP000287969"/>
    </source>
</evidence>
<feature type="domain" description="N-acetyltransferase" evidence="3">
    <location>
        <begin position="9"/>
        <end position="153"/>
    </location>
</feature>
<gene>
    <name evidence="4" type="ORF">EQM13_10370</name>
</gene>
<keyword evidence="1 4" id="KW-0808">Transferase</keyword>
<proteinExistence type="predicted"/>
<organism evidence="4 5">
    <name type="scientific">Acidilutibacter cellobiosedens</name>
    <dbReference type="NCBI Taxonomy" id="2507161"/>
    <lineage>
        <taxon>Bacteria</taxon>
        <taxon>Bacillati</taxon>
        <taxon>Bacillota</taxon>
        <taxon>Tissierellia</taxon>
        <taxon>Tissierellales</taxon>
        <taxon>Acidilutibacteraceae</taxon>
        <taxon>Acidilutibacter</taxon>
    </lineage>
</organism>
<dbReference type="AlphaFoldDB" id="A0A410QHJ1"/>
<dbReference type="CDD" id="cd04301">
    <property type="entry name" value="NAT_SF"/>
    <property type="match status" value="2"/>
</dbReference>
<keyword evidence="2" id="KW-0012">Acyltransferase</keyword>
<evidence type="ECO:0000259" key="3">
    <source>
        <dbReference type="PROSITE" id="PS51186"/>
    </source>
</evidence>
<reference evidence="5" key="1">
    <citation type="submission" date="2019-01" db="EMBL/GenBank/DDBJ databases">
        <title>Draft genomes of a novel of Sporanaerobacter strains.</title>
        <authorList>
            <person name="Ma S."/>
        </authorList>
    </citation>
    <scope>NUCLEOTIDE SEQUENCE [LARGE SCALE GENOMIC DNA]</scope>
    <source>
        <strain evidence="5">NJN-17</strain>
    </source>
</reference>
<evidence type="ECO:0000256" key="2">
    <source>
        <dbReference type="ARBA" id="ARBA00023315"/>
    </source>
</evidence>
<dbReference type="Pfam" id="PF00583">
    <property type="entry name" value="Acetyltransf_1"/>
    <property type="match status" value="1"/>
</dbReference>